<dbReference type="EMBL" id="CM001887">
    <property type="protein sequence ID" value="EOY34660.1"/>
    <property type="molecule type" value="Genomic_DNA"/>
</dbReference>
<evidence type="ECO:0000256" key="4">
    <source>
        <dbReference type="ARBA" id="ARBA00022559"/>
    </source>
</evidence>
<dbReference type="InParanoid" id="A0A061GXW8"/>
<feature type="binding site" evidence="10">
    <location>
        <position position="1137"/>
    </location>
    <ligand>
        <name>Ca(2+)</name>
        <dbReference type="ChEBI" id="CHEBI:29108"/>
        <label>2</label>
    </ligand>
</feature>
<dbReference type="GO" id="GO:0046872">
    <property type="term" value="F:metal ion binding"/>
    <property type="evidence" value="ECO:0007669"/>
    <property type="project" value="UniProtKB-KW"/>
</dbReference>
<keyword evidence="14" id="KW-0472">Membrane</keyword>
<keyword evidence="14" id="KW-1133">Transmembrane helix</keyword>
<evidence type="ECO:0000256" key="8">
    <source>
        <dbReference type="ARBA" id="ARBA00023004"/>
    </source>
</evidence>
<evidence type="ECO:0000313" key="17">
    <source>
        <dbReference type="Proteomes" id="UP000026915"/>
    </source>
</evidence>
<dbReference type="SUPFAM" id="SSF48113">
    <property type="entry name" value="Heme-dependent peroxidases"/>
    <property type="match status" value="1"/>
</dbReference>
<feature type="domain" description="Plant heme peroxidase family profile" evidence="15">
    <location>
        <begin position="1013"/>
        <end position="1261"/>
    </location>
</feature>
<dbReference type="GO" id="GO:0020037">
    <property type="term" value="F:heme binding"/>
    <property type="evidence" value="ECO:0007669"/>
    <property type="project" value="InterPro"/>
</dbReference>
<reference evidence="16 17" key="1">
    <citation type="journal article" date="2013" name="Genome Biol.">
        <title>The genome sequence of the most widely cultivated cacao type and its use to identify candidate genes regulating pod color.</title>
        <authorList>
            <person name="Motamayor J.C."/>
            <person name="Mockaitis K."/>
            <person name="Schmutz J."/>
            <person name="Haiminen N."/>
            <person name="Iii D.L."/>
            <person name="Cornejo O."/>
            <person name="Findley S.D."/>
            <person name="Zheng P."/>
            <person name="Utro F."/>
            <person name="Royaert S."/>
            <person name="Saski C."/>
            <person name="Jenkins J."/>
            <person name="Podicheti R."/>
            <person name="Zhao M."/>
            <person name="Scheffler B.E."/>
            <person name="Stack J.C."/>
            <person name="Feltus F.A."/>
            <person name="Mustiga G.M."/>
            <person name="Amores F."/>
            <person name="Phillips W."/>
            <person name="Marelli J.P."/>
            <person name="May G.D."/>
            <person name="Shapiro H."/>
            <person name="Ma J."/>
            <person name="Bustamante C.D."/>
            <person name="Schnell R.J."/>
            <person name="Main D."/>
            <person name="Gilbert D."/>
            <person name="Parida L."/>
            <person name="Kuhn D.N."/>
        </authorList>
    </citation>
    <scope>NUCLEOTIDE SEQUENCE [LARGE SCALE GENOMIC DNA]</scope>
    <source>
        <strain evidence="17">cv. Matina 1-6</strain>
    </source>
</reference>
<dbReference type="PRINTS" id="PR00461">
    <property type="entry name" value="PLPEROXIDASE"/>
</dbReference>
<keyword evidence="17" id="KW-1185">Reference proteome</keyword>
<keyword evidence="9 11" id="KW-1015">Disulfide bond</keyword>
<dbReference type="InterPro" id="IPR000823">
    <property type="entry name" value="Peroxidase_pln"/>
</dbReference>
<comment type="cofactor">
    <cofactor evidence="10">
        <name>Ca(2+)</name>
        <dbReference type="ChEBI" id="CHEBI:29108"/>
    </cofactor>
    <text evidence="10">Binds 2 calcium ions per subunit.</text>
</comment>
<feature type="disulfide bond" evidence="11">
    <location>
        <begin position="1064"/>
        <end position="1257"/>
    </location>
</feature>
<dbReference type="eggNOG" id="ENOG502QS6A">
    <property type="taxonomic scope" value="Eukaryota"/>
</dbReference>
<proteinExistence type="inferred from homology"/>
<evidence type="ECO:0000256" key="3">
    <source>
        <dbReference type="ARBA" id="ARBA00012313"/>
    </source>
</evidence>
<dbReference type="GO" id="GO:0006979">
    <property type="term" value="P:response to oxidative stress"/>
    <property type="evidence" value="ECO:0007669"/>
    <property type="project" value="InterPro"/>
</dbReference>
<dbReference type="PROSITE" id="PS50873">
    <property type="entry name" value="PEROXIDASE_4"/>
    <property type="match status" value="1"/>
</dbReference>
<dbReference type="OMA" id="PTEYAQK"/>
<comment type="function">
    <text evidence="2">Removal of H(2)O(2), oxidation of toxic reductants, biosynthesis and degradation of lignin, suberization, auxin catabolism, response to environmental stresses such as wounding, pathogen attack and oxidative stress. These functions might be dependent on each isozyme/isoform in each plant tissue.</text>
</comment>
<dbReference type="Gene3D" id="1.10.420.10">
    <property type="entry name" value="Peroxidase, domain 2"/>
    <property type="match status" value="1"/>
</dbReference>
<evidence type="ECO:0000256" key="14">
    <source>
        <dbReference type="SAM" id="Phobius"/>
    </source>
</evidence>
<keyword evidence="6 10" id="KW-0479">Metal-binding</keyword>
<keyword evidence="7" id="KW-0560">Oxidoreductase</keyword>
<evidence type="ECO:0000256" key="10">
    <source>
        <dbReference type="PIRSR" id="PIRSR600823-3"/>
    </source>
</evidence>
<feature type="compositionally biased region" description="Polar residues" evidence="13">
    <location>
        <begin position="41"/>
        <end position="50"/>
    </location>
</feature>
<feature type="region of interest" description="Disordered" evidence="13">
    <location>
        <begin position="40"/>
        <end position="74"/>
    </location>
</feature>
<comment type="cofactor">
    <cofactor evidence="10">
        <name>heme b</name>
        <dbReference type="ChEBI" id="CHEBI:60344"/>
    </cofactor>
    <text evidence="10">Binds 1 heme b (iron(II)-protoporphyrin IX) group per subunit.</text>
</comment>
<dbReference type="PANTHER" id="PTHR34935:SF3">
    <property type="entry name" value="PROTEIN TIC110, CHLOROPLASTIC"/>
    <property type="match status" value="1"/>
</dbReference>
<dbReference type="InterPro" id="IPR031610">
    <property type="entry name" value="TIC110"/>
</dbReference>
<keyword evidence="8 10" id="KW-0408">Iron</keyword>
<evidence type="ECO:0000256" key="13">
    <source>
        <dbReference type="SAM" id="MobiDB-lite"/>
    </source>
</evidence>
<evidence type="ECO:0000256" key="6">
    <source>
        <dbReference type="ARBA" id="ARBA00022723"/>
    </source>
</evidence>
<organism evidence="16 17">
    <name type="scientific">Theobroma cacao</name>
    <name type="common">Cacao</name>
    <name type="synonym">Cocoa</name>
    <dbReference type="NCBI Taxonomy" id="3641"/>
    <lineage>
        <taxon>Eukaryota</taxon>
        <taxon>Viridiplantae</taxon>
        <taxon>Streptophyta</taxon>
        <taxon>Embryophyta</taxon>
        <taxon>Tracheophyta</taxon>
        <taxon>Spermatophyta</taxon>
        <taxon>Magnoliopsida</taxon>
        <taxon>eudicotyledons</taxon>
        <taxon>Gunneridae</taxon>
        <taxon>Pentapetalae</taxon>
        <taxon>rosids</taxon>
        <taxon>malvids</taxon>
        <taxon>Malvales</taxon>
        <taxon>Malvaceae</taxon>
        <taxon>Byttnerioideae</taxon>
        <taxon>Theobroma</taxon>
    </lineage>
</organism>
<evidence type="ECO:0000313" key="16">
    <source>
        <dbReference type="EMBL" id="EOY34660.1"/>
    </source>
</evidence>
<feature type="binding site" description="axial binding residue" evidence="10">
    <location>
        <position position="1136"/>
    </location>
    <ligand>
        <name>heme b</name>
        <dbReference type="ChEBI" id="CHEBI:60344"/>
    </ligand>
    <ligandPart>
        <name>Fe</name>
        <dbReference type="ChEBI" id="CHEBI:18248"/>
    </ligandPart>
</feature>
<keyword evidence="14" id="KW-0812">Transmembrane</keyword>
<dbReference type="GO" id="GO:0140825">
    <property type="term" value="F:lactoperoxidase activity"/>
    <property type="evidence" value="ECO:0007669"/>
    <property type="project" value="UniProtKB-EC"/>
</dbReference>
<feature type="binding site" evidence="10">
    <location>
        <position position="1031"/>
    </location>
    <ligand>
        <name>Ca(2+)</name>
        <dbReference type="ChEBI" id="CHEBI:29108"/>
        <label>1</label>
    </ligand>
</feature>
<sequence length="1261" mass="137344">MNPSLLTAPPSSRPCPLVSFPPFGLTPNSLPRRRRYRVSFPRNSISTDDQSPMSTSSTETTATTPTAPDIFGGPKELTGIQPVVEKLSPPLRVATSVVILAGALAAGYGIGLRLGGNRNAALGGAAILGAAGAAAAYAVNAAVPEVAAVSLHNYVAGCDGPEAVRKEDIENIAQKYGVSKQDDAFNLELCDLYSLFASSVLPSGSEDLRGDEVETIISFKNALGIDDPDAASMHMEIGRRIFRQRLETGDRDGDLEQRRAFQKLIYVSTLVFGDASNFLLPWKRVFKVTDAQVEIAIRDNAKQLYASKLSSVGRDVDVKLLVSLREAQLKYKLSDELAKDLLMEHKRKLVEENISVALNILKSRTRTVGGVKQAVEELDKILAFNDLLTSLSNHPDADHFARGVGPVSLVGGEYDSDRKMDDLKLLYRAYVTDSLSGGRMEKNKLTALSQLRNILGLGNKEAEAIILDVTSKVYQKRLSEVFQSGDLEMADSKAAFLQNLCEELHFDPQKASEIHEEIYRKKLQQCVADGELDEKDVAALLKVRVMLCIPQQTVDAAHSDICGSLFEKAVKDAIAAGVDGYDADVRKAVRKAAHGLRLTREAAMSIASKAVRKIFLNYVKRSRSAENRTESAKDLKKMIAFNTLVVTELVADIKGESSDTPTEEPVKEDVEKLYEDDEWESLQTLRKIRPNKELTAKMGKPGQTEITLKDDLSERDRMDLYKTYLLYCLTGEVTRIPFGAQITTKKDDSEYVFLNQLGGILGLTAKETVEVHRSLAEQAFRQQAEVILADGQLTKARVEQLNELQKNVGLPGPYAQKVIKSITTTKMAAAIETAIGQGRLNIKQIRELKEAGVDLDNMISESLRENLFKKTVDEIFSSGTGEFDEEEVYEKIPTDLKVNSQKAKGVVHDLARTRLSNSLIQAVSLLRQRNRQGVVSSLNDMLACDKAVPSETLSWEVPEELADIFGIYAKSNPAPEKLSRLQYLLGISDSVAAAVKEMGDGVLSAGAEEEKFGCDASVLLDDDDSSNFTGEKSAGPNANSLRGFEVIDAIKTQVESICPGVVSCADILAVTARDSVVALGGPSWTVQLGRRDSTTASFSNANTDLASPLMNLDELISLFSNKGFTAKEMVALSGAHTTGQARCLLFRNRIYNETNIDSAFAKSVQSNCPSAGGGDNLSALDVTSPVVFDNAYFKNLVNNKGLLHSDQQLFNGGSVDSQVTTYSNNPITFYADFGDAMVKMGNLSPLTGTNGEIRTNCRKVN</sequence>
<dbReference type="Proteomes" id="UP000026915">
    <property type="component" value="Chromosome 9"/>
</dbReference>
<dbReference type="InterPro" id="IPR002016">
    <property type="entry name" value="Haem_peroxidase"/>
</dbReference>
<dbReference type="GO" id="GO:0009658">
    <property type="term" value="P:chloroplast organization"/>
    <property type="evidence" value="ECO:0007669"/>
    <property type="project" value="EnsemblPlants"/>
</dbReference>
<gene>
    <name evidence="16" type="ORF">TCM_042259</name>
</gene>
<dbReference type="PANTHER" id="PTHR34935">
    <property type="entry name" value="PROTEIN TIC110, CHLOROPLASTIC"/>
    <property type="match status" value="1"/>
</dbReference>
<feature type="binding site" evidence="10">
    <location>
        <position position="1189"/>
    </location>
    <ligand>
        <name>Ca(2+)</name>
        <dbReference type="ChEBI" id="CHEBI:29108"/>
        <label>2</label>
    </ligand>
</feature>
<keyword evidence="4" id="KW-0575">Peroxidase</keyword>
<dbReference type="FunFam" id="1.10.420.10:FF:000001">
    <property type="entry name" value="Peroxidase"/>
    <property type="match status" value="1"/>
</dbReference>
<feature type="transmembrane region" description="Helical" evidence="14">
    <location>
        <begin position="119"/>
        <end position="139"/>
    </location>
</feature>
<keyword evidence="10" id="KW-0106">Calcium</keyword>
<dbReference type="PRINTS" id="PR00458">
    <property type="entry name" value="PEROXIDASE"/>
</dbReference>
<dbReference type="GO" id="GO:0045037">
    <property type="term" value="P:protein import into chloroplast stroma"/>
    <property type="evidence" value="ECO:0000318"/>
    <property type="project" value="GO_Central"/>
</dbReference>
<name>A0A061GXW8_THECC</name>
<evidence type="ECO:0000259" key="15">
    <source>
        <dbReference type="PROSITE" id="PS50873"/>
    </source>
</evidence>
<dbReference type="AlphaFoldDB" id="A0A061GXW8"/>
<dbReference type="GO" id="GO:0042744">
    <property type="term" value="P:hydrogen peroxide catabolic process"/>
    <property type="evidence" value="ECO:0007669"/>
    <property type="project" value="InterPro"/>
</dbReference>
<comment type="catalytic activity">
    <reaction evidence="1">
        <text>2 a phenolic donor + H2O2 = 2 a phenolic radical donor + 2 H2O</text>
        <dbReference type="Rhea" id="RHEA:56136"/>
        <dbReference type="ChEBI" id="CHEBI:15377"/>
        <dbReference type="ChEBI" id="CHEBI:16240"/>
        <dbReference type="ChEBI" id="CHEBI:139520"/>
        <dbReference type="ChEBI" id="CHEBI:139521"/>
        <dbReference type="EC" id="1.11.1.7"/>
    </reaction>
</comment>
<feature type="compositionally biased region" description="Low complexity" evidence="13">
    <location>
        <begin position="51"/>
        <end position="68"/>
    </location>
</feature>
<evidence type="ECO:0000256" key="7">
    <source>
        <dbReference type="ARBA" id="ARBA00023002"/>
    </source>
</evidence>
<comment type="similarity">
    <text evidence="12">Belongs to the peroxidase family.</text>
</comment>
<dbReference type="Pfam" id="PF00141">
    <property type="entry name" value="peroxidase"/>
    <property type="match status" value="1"/>
</dbReference>
<dbReference type="InterPro" id="IPR033905">
    <property type="entry name" value="Secretory_peroxidase"/>
</dbReference>
<keyword evidence="5" id="KW-0349">Heme</keyword>
<dbReference type="FunCoup" id="A0A061GXW8">
    <property type="interactions" value="1100"/>
</dbReference>
<evidence type="ECO:0000256" key="12">
    <source>
        <dbReference type="RuleBase" id="RU004241"/>
    </source>
</evidence>
<evidence type="ECO:0000256" key="5">
    <source>
        <dbReference type="ARBA" id="ARBA00022617"/>
    </source>
</evidence>
<feature type="binding site" evidence="10">
    <location>
        <position position="1013"/>
    </location>
    <ligand>
        <name>Ca(2+)</name>
        <dbReference type="ChEBI" id="CHEBI:29108"/>
        <label>1</label>
    </ligand>
</feature>
<dbReference type="InterPro" id="IPR010255">
    <property type="entry name" value="Haem_peroxidase_sf"/>
</dbReference>
<evidence type="ECO:0000256" key="9">
    <source>
        <dbReference type="ARBA" id="ARBA00023157"/>
    </source>
</evidence>
<dbReference type="Pfam" id="PF16940">
    <property type="entry name" value="Tic110"/>
    <property type="match status" value="2"/>
</dbReference>
<dbReference type="GO" id="GO:0061927">
    <property type="term" value="C:TOC-TIC supercomplex I"/>
    <property type="evidence" value="ECO:0000318"/>
    <property type="project" value="GO_Central"/>
</dbReference>
<feature type="binding site" evidence="10">
    <location>
        <position position="1181"/>
    </location>
    <ligand>
        <name>Ca(2+)</name>
        <dbReference type="ChEBI" id="CHEBI:29108"/>
        <label>2</label>
    </ligand>
</feature>
<evidence type="ECO:0000256" key="11">
    <source>
        <dbReference type="PIRSR" id="PIRSR600823-5"/>
    </source>
</evidence>
<feature type="transmembrane region" description="Helical" evidence="14">
    <location>
        <begin position="93"/>
        <end position="112"/>
    </location>
</feature>
<dbReference type="CDD" id="cd00693">
    <property type="entry name" value="secretory_peroxidase"/>
    <property type="match status" value="1"/>
</dbReference>
<evidence type="ECO:0000256" key="1">
    <source>
        <dbReference type="ARBA" id="ARBA00000189"/>
    </source>
</evidence>
<dbReference type="Gene3D" id="1.10.520.10">
    <property type="match status" value="1"/>
</dbReference>
<accession>A0A061GXW8</accession>
<feature type="disulfide bond" evidence="11">
    <location>
        <begin position="1143"/>
        <end position="1168"/>
    </location>
</feature>
<dbReference type="EC" id="1.11.1.7" evidence="3"/>
<feature type="binding site" evidence="10">
    <location>
        <position position="1017"/>
    </location>
    <ligand>
        <name>Ca(2+)</name>
        <dbReference type="ChEBI" id="CHEBI:29108"/>
        <label>1</label>
    </ligand>
</feature>
<evidence type="ECO:0000256" key="2">
    <source>
        <dbReference type="ARBA" id="ARBA00002322"/>
    </source>
</evidence>
<protein>
    <recommendedName>
        <fullName evidence="3">peroxidase</fullName>
        <ecNumber evidence="3">1.11.1.7</ecNumber>
    </recommendedName>
</protein>
<feature type="binding site" evidence="10">
    <location>
        <position position="1015"/>
    </location>
    <ligand>
        <name>Ca(2+)</name>
        <dbReference type="ChEBI" id="CHEBI:29108"/>
        <label>1</label>
    </ligand>
</feature>
<dbReference type="STRING" id="3641.A0A061GXW8"/>
<dbReference type="Gramene" id="EOY34660">
    <property type="protein sequence ID" value="EOY34660"/>
    <property type="gene ID" value="TCM_042259"/>
</dbReference>